<reference evidence="5" key="1">
    <citation type="journal article" date="2019" name="Int. J. Syst. Evol. Microbiol.">
        <title>The Global Catalogue of Microorganisms (GCM) 10K type strain sequencing project: providing services to taxonomists for standard genome sequencing and annotation.</title>
        <authorList>
            <consortium name="The Broad Institute Genomics Platform"/>
            <consortium name="The Broad Institute Genome Sequencing Center for Infectious Disease"/>
            <person name="Wu L."/>
            <person name="Ma J."/>
        </authorList>
    </citation>
    <scope>NUCLEOTIDE SEQUENCE [LARGE SCALE GENOMIC DNA]</scope>
    <source>
        <strain evidence="5">JCM 18715</strain>
    </source>
</reference>
<evidence type="ECO:0000256" key="2">
    <source>
        <dbReference type="ARBA" id="ARBA00022777"/>
    </source>
</evidence>
<dbReference type="SUPFAM" id="SSF53613">
    <property type="entry name" value="Ribokinase-like"/>
    <property type="match status" value="1"/>
</dbReference>
<dbReference type="PROSITE" id="PS00583">
    <property type="entry name" value="PFKB_KINASES_1"/>
    <property type="match status" value="1"/>
</dbReference>
<dbReference type="EMBL" id="BAABLD010000017">
    <property type="protein sequence ID" value="GAA5172613.1"/>
    <property type="molecule type" value="Genomic_DNA"/>
</dbReference>
<dbReference type="InterPro" id="IPR002173">
    <property type="entry name" value="Carboh/pur_kinase_PfkB_CS"/>
</dbReference>
<dbReference type="RefSeq" id="WP_345534806.1">
    <property type="nucleotide sequence ID" value="NZ_BAABLD010000017.1"/>
</dbReference>
<keyword evidence="5" id="KW-1185">Reference proteome</keyword>
<evidence type="ECO:0000256" key="1">
    <source>
        <dbReference type="ARBA" id="ARBA00022679"/>
    </source>
</evidence>
<dbReference type="Pfam" id="PF00294">
    <property type="entry name" value="PfkB"/>
    <property type="match status" value="1"/>
</dbReference>
<evidence type="ECO:0000313" key="4">
    <source>
        <dbReference type="EMBL" id="GAA5172613.1"/>
    </source>
</evidence>
<dbReference type="PANTHER" id="PTHR10584">
    <property type="entry name" value="SUGAR KINASE"/>
    <property type="match status" value="1"/>
</dbReference>
<dbReference type="PANTHER" id="PTHR10584:SF166">
    <property type="entry name" value="RIBOKINASE"/>
    <property type="match status" value="1"/>
</dbReference>
<comment type="caution">
    <text evidence="4">The sequence shown here is derived from an EMBL/GenBank/DDBJ whole genome shotgun (WGS) entry which is preliminary data.</text>
</comment>
<evidence type="ECO:0000313" key="5">
    <source>
        <dbReference type="Proteomes" id="UP001500547"/>
    </source>
</evidence>
<accession>A0ABP9R810</accession>
<proteinExistence type="predicted"/>
<name>A0ABP9R810_9RHOO</name>
<dbReference type="CDD" id="cd01942">
    <property type="entry name" value="ribokinase_group_A"/>
    <property type="match status" value="1"/>
</dbReference>
<protein>
    <submittedName>
        <fullName evidence="4">Carbohydrate kinase family protein</fullName>
    </submittedName>
</protein>
<sequence length="315" mass="33910">MTILVCGSMAFDNIMVFEDHFHKHILPDQIHILNVSFFVPQMRREFGGCAGNIAYNVRLLGGDVRILATVGDDAAPYRERLTQLGIDQSALLNIPGTLTAQAFVTTDLSHNQITAFHPGAMMRSHENNLLDAKAGVKLGIVGPDGLEGMLTHCRRFAEAGIPFIFDPGQGLPLLSGEDLLRCLELATWCTVNDYEARLVSDKTGLSLEQLAERVKGFIVTLGAEGSRIYEGGRVIEVACAKADALTDPTGCGDAYRGGLLFGLSRGWTLEKSARLASVMGAIKIAQRGGQNHAPTHADIAARYQATFGEALSLAE</sequence>
<dbReference type="InterPro" id="IPR029056">
    <property type="entry name" value="Ribokinase-like"/>
</dbReference>
<dbReference type="Gene3D" id="3.40.1190.20">
    <property type="match status" value="1"/>
</dbReference>
<dbReference type="GO" id="GO:0016301">
    <property type="term" value="F:kinase activity"/>
    <property type="evidence" value="ECO:0007669"/>
    <property type="project" value="UniProtKB-KW"/>
</dbReference>
<gene>
    <name evidence="4" type="ORF">GCM10025770_39090</name>
</gene>
<organism evidence="4 5">
    <name type="scientific">Viridibacterium curvum</name>
    <dbReference type="NCBI Taxonomy" id="1101404"/>
    <lineage>
        <taxon>Bacteria</taxon>
        <taxon>Pseudomonadati</taxon>
        <taxon>Pseudomonadota</taxon>
        <taxon>Betaproteobacteria</taxon>
        <taxon>Rhodocyclales</taxon>
        <taxon>Rhodocyclaceae</taxon>
        <taxon>Viridibacterium</taxon>
    </lineage>
</organism>
<dbReference type="Proteomes" id="UP001500547">
    <property type="component" value="Unassembled WGS sequence"/>
</dbReference>
<evidence type="ECO:0000259" key="3">
    <source>
        <dbReference type="Pfam" id="PF00294"/>
    </source>
</evidence>
<keyword evidence="1" id="KW-0808">Transferase</keyword>
<feature type="domain" description="Carbohydrate kinase PfkB" evidence="3">
    <location>
        <begin position="39"/>
        <end position="295"/>
    </location>
</feature>
<dbReference type="InterPro" id="IPR011611">
    <property type="entry name" value="PfkB_dom"/>
</dbReference>
<keyword evidence="2 4" id="KW-0418">Kinase</keyword>